<sequence length="246" mass="27933">MSLSTPTTPRPKKRTPLPHWPLRNLIQETPSRPLTTTEKLTLLHNDLTTYTTPRYHSPFAASKPPILVAMSRLDFEEYAQWKFGAISHGQVAELFKEERFERRVWEKNGVESYWKRMGFEWSQKGGRVEGLLVLMREGEEGEWFGVCRGVGEDRRLEEWRRRKVGEHNEVVRGLRAAAGKEREEEDGGVGIEVEDREGEENVDAGGAGVGEESEVARVESGGPLPGANGGFKMTIMNFDEENLYDD</sequence>
<proteinExistence type="predicted"/>
<dbReference type="Proteomes" id="UP000696280">
    <property type="component" value="Unassembled WGS sequence"/>
</dbReference>
<gene>
    <name evidence="2" type="ORF">HYFRA_00008269</name>
</gene>
<organism evidence="2 3">
    <name type="scientific">Hymenoscyphus fraxineus</name>
    <dbReference type="NCBI Taxonomy" id="746836"/>
    <lineage>
        <taxon>Eukaryota</taxon>
        <taxon>Fungi</taxon>
        <taxon>Dikarya</taxon>
        <taxon>Ascomycota</taxon>
        <taxon>Pezizomycotina</taxon>
        <taxon>Leotiomycetes</taxon>
        <taxon>Helotiales</taxon>
        <taxon>Helotiaceae</taxon>
        <taxon>Hymenoscyphus</taxon>
    </lineage>
</organism>
<protein>
    <submittedName>
        <fullName evidence="2">Uncharacterized protein</fullName>
    </submittedName>
</protein>
<accession>A0A9N9KR35</accession>
<name>A0A9N9KR35_9HELO</name>
<dbReference type="AlphaFoldDB" id="A0A9N9KR35"/>
<evidence type="ECO:0000313" key="2">
    <source>
        <dbReference type="EMBL" id="CAG8950037.1"/>
    </source>
</evidence>
<evidence type="ECO:0000256" key="1">
    <source>
        <dbReference type="SAM" id="MobiDB-lite"/>
    </source>
</evidence>
<feature type="compositionally biased region" description="Acidic residues" evidence="1">
    <location>
        <begin position="183"/>
        <end position="202"/>
    </location>
</feature>
<feature type="region of interest" description="Disordered" evidence="1">
    <location>
        <begin position="178"/>
        <end position="232"/>
    </location>
</feature>
<evidence type="ECO:0000313" key="3">
    <source>
        <dbReference type="Proteomes" id="UP000696280"/>
    </source>
</evidence>
<comment type="caution">
    <text evidence="2">The sequence shown here is derived from an EMBL/GenBank/DDBJ whole genome shotgun (WGS) entry which is preliminary data.</text>
</comment>
<reference evidence="2" key="1">
    <citation type="submission" date="2021-07" db="EMBL/GenBank/DDBJ databases">
        <authorList>
            <person name="Durling M."/>
        </authorList>
    </citation>
    <scope>NUCLEOTIDE SEQUENCE</scope>
</reference>
<keyword evidence="3" id="KW-1185">Reference proteome</keyword>
<dbReference type="EMBL" id="CAJVRL010000035">
    <property type="protein sequence ID" value="CAG8950037.1"/>
    <property type="molecule type" value="Genomic_DNA"/>
</dbReference>